<dbReference type="PRINTS" id="PR00367">
    <property type="entry name" value="ETHRSPELEMNT"/>
</dbReference>
<dbReference type="CDD" id="cd00018">
    <property type="entry name" value="AP2"/>
    <property type="match status" value="1"/>
</dbReference>
<evidence type="ECO:0000256" key="9">
    <source>
        <dbReference type="SAM" id="MobiDB-lite"/>
    </source>
</evidence>
<keyword evidence="2" id="KW-0936">Ethylene signaling pathway</keyword>
<evidence type="ECO:0000256" key="6">
    <source>
        <dbReference type="ARBA" id="ARBA00023163"/>
    </source>
</evidence>
<evidence type="ECO:0000256" key="2">
    <source>
        <dbReference type="ARBA" id="ARBA00022745"/>
    </source>
</evidence>
<dbReference type="InterPro" id="IPR016177">
    <property type="entry name" value="DNA-bd_dom_sf"/>
</dbReference>
<dbReference type="SUPFAM" id="SSF54171">
    <property type="entry name" value="DNA-binding domain"/>
    <property type="match status" value="1"/>
</dbReference>
<evidence type="ECO:0000256" key="8">
    <source>
        <dbReference type="ARBA" id="ARBA00024343"/>
    </source>
</evidence>
<reference evidence="11" key="2">
    <citation type="journal article" date="2014" name="Nat. Commun.">
        <title>The emerging biofuel crop Camelina sativa retains a highly undifferentiated hexaploid genome structure.</title>
        <authorList>
            <person name="Kagale S."/>
            <person name="Koh C."/>
            <person name="Nixon J."/>
            <person name="Bollina V."/>
            <person name="Clarke W.E."/>
            <person name="Tuteja R."/>
            <person name="Spillane C."/>
            <person name="Robinson S.J."/>
            <person name="Links M.G."/>
            <person name="Clarke C."/>
            <person name="Higgins E.E."/>
            <person name="Huebert T."/>
            <person name="Sharpe A.G."/>
            <person name="Parkin I.A."/>
        </authorList>
    </citation>
    <scope>NUCLEOTIDE SEQUENCE [LARGE SCALE GENOMIC DNA]</scope>
    <source>
        <strain evidence="11">r\DH55</strain>
    </source>
</reference>
<dbReference type="Gene3D" id="3.30.730.10">
    <property type="entry name" value="AP2/ERF domain"/>
    <property type="match status" value="1"/>
</dbReference>
<dbReference type="PANTHER" id="PTHR31194:SF62">
    <property type="entry name" value="ETHYLENE-RESPONSIVE TRANSCRIPTION FACTOR ERF118"/>
    <property type="match status" value="1"/>
</dbReference>
<keyword evidence="11" id="KW-1185">Reference proteome</keyword>
<reference evidence="12 13" key="3">
    <citation type="submission" date="2025-05" db="UniProtKB">
        <authorList>
            <consortium name="RefSeq"/>
        </authorList>
    </citation>
    <scope>IDENTIFICATION</scope>
    <source>
        <tissue evidence="12 13">Leaf</tissue>
    </source>
</reference>
<name>A0ABM0SSE9_CAMSA</name>
<evidence type="ECO:0000313" key="12">
    <source>
        <dbReference type="RefSeq" id="XP_010415475.1"/>
    </source>
</evidence>
<reference evidence="11" key="1">
    <citation type="journal article" date="1997" name="Nucleic Acids Res.">
        <title>tRNAscan-SE: a program for improved detection of transfer RNA genes in genomic sequence.</title>
        <authorList>
            <person name="Lowe T.M."/>
            <person name="Eddy S.R."/>
        </authorList>
    </citation>
    <scope>NUCLEOTIDE SEQUENCE [LARGE SCALE GENOMIC DNA]</scope>
    <source>
        <strain evidence="11">r\DH55</strain>
    </source>
</reference>
<feature type="compositionally biased region" description="Low complexity" evidence="9">
    <location>
        <begin position="93"/>
        <end position="105"/>
    </location>
</feature>
<organism evidence="11 13">
    <name type="scientific">Camelina sativa</name>
    <name type="common">False flax</name>
    <name type="synonym">Myagrum sativum</name>
    <dbReference type="NCBI Taxonomy" id="90675"/>
    <lineage>
        <taxon>Eukaryota</taxon>
        <taxon>Viridiplantae</taxon>
        <taxon>Streptophyta</taxon>
        <taxon>Embryophyta</taxon>
        <taxon>Tracheophyta</taxon>
        <taxon>Spermatophyta</taxon>
        <taxon>Magnoliopsida</taxon>
        <taxon>eudicotyledons</taxon>
        <taxon>Gunneridae</taxon>
        <taxon>Pentapetalae</taxon>
        <taxon>rosids</taxon>
        <taxon>malvids</taxon>
        <taxon>Brassicales</taxon>
        <taxon>Brassicaceae</taxon>
        <taxon>Camelineae</taxon>
        <taxon>Camelina</taxon>
    </lineage>
</organism>
<keyword evidence="3" id="KW-0805">Transcription regulation</keyword>
<feature type="domain" description="AP2/ERF" evidence="10">
    <location>
        <begin position="131"/>
        <end position="190"/>
    </location>
</feature>
<evidence type="ECO:0000256" key="5">
    <source>
        <dbReference type="ARBA" id="ARBA00023159"/>
    </source>
</evidence>
<keyword evidence="4" id="KW-0238">DNA-binding</keyword>
<keyword evidence="5" id="KW-0010">Activator</keyword>
<dbReference type="PROSITE" id="PS51032">
    <property type="entry name" value="AP2_ERF"/>
    <property type="match status" value="1"/>
</dbReference>
<comment type="similarity">
    <text evidence="8">Belongs to the AP2/ERF transcription factor family. ERF subfamily.</text>
</comment>
<evidence type="ECO:0000256" key="1">
    <source>
        <dbReference type="ARBA" id="ARBA00004123"/>
    </source>
</evidence>
<evidence type="ECO:0000313" key="13">
    <source>
        <dbReference type="RefSeq" id="XP_010415477.1"/>
    </source>
</evidence>
<dbReference type="RefSeq" id="XP_010415475.1">
    <property type="nucleotide sequence ID" value="XM_010417173.2"/>
</dbReference>
<dbReference type="RefSeq" id="XP_010415477.1">
    <property type="nucleotide sequence ID" value="XM_010417175.1"/>
</dbReference>
<dbReference type="InterPro" id="IPR050913">
    <property type="entry name" value="AP2/ERF_ERF"/>
</dbReference>
<evidence type="ECO:0000259" key="10">
    <source>
        <dbReference type="PROSITE" id="PS51032"/>
    </source>
</evidence>
<evidence type="ECO:0000256" key="7">
    <source>
        <dbReference type="ARBA" id="ARBA00023242"/>
    </source>
</evidence>
<gene>
    <name evidence="12 13" type="primary">LOC104701485</name>
</gene>
<sequence length="339" mass="36902">MVEVRKVQSLSGTTTTSGGEMKKRAKRNTLSLSSSESLPHETQPLRKVRIIVNDPYATDDSSSDEEEFMIVPKPRKVKRIVREINFPSMEVVSEQQPSQSSSQDSTKTVNKKAAAGSSSATPACPKVVTKKPVGVRQRKWGKWAAEIRHPIAKTRIWLGTFDTLEDAAKAYDLKKIEFDALVAKPAVSSSETSQCSRSSPVVPVEQDDTSASALTCVNNTTVEVSKEEIVAPTPTPNAAGGNKEVLFDFDFTDLQIPDLGFFADGPNGNDLDFDSLLNDDQFDGFGLLDDIQGFEDDGPRELPDFDFADVEELADSSFGFLDQLAPLNIGCPLKSFAAS</sequence>
<dbReference type="Pfam" id="PF00847">
    <property type="entry name" value="AP2"/>
    <property type="match status" value="1"/>
</dbReference>
<feature type="region of interest" description="Disordered" evidence="9">
    <location>
        <begin position="91"/>
        <end position="125"/>
    </location>
</feature>
<accession>A0ABM0SSE9</accession>
<dbReference type="InterPro" id="IPR001471">
    <property type="entry name" value="AP2/ERF_dom"/>
</dbReference>
<evidence type="ECO:0000256" key="3">
    <source>
        <dbReference type="ARBA" id="ARBA00023015"/>
    </source>
</evidence>
<keyword evidence="7" id="KW-0539">Nucleus</keyword>
<dbReference type="SMART" id="SM00380">
    <property type="entry name" value="AP2"/>
    <property type="match status" value="1"/>
</dbReference>
<feature type="compositionally biased region" description="Low complexity" evidence="9">
    <location>
        <begin position="9"/>
        <end position="19"/>
    </location>
</feature>
<proteinExistence type="inferred from homology"/>
<comment type="subcellular location">
    <subcellularLocation>
        <location evidence="1">Nucleus</location>
    </subcellularLocation>
</comment>
<dbReference type="InterPro" id="IPR036955">
    <property type="entry name" value="AP2/ERF_dom_sf"/>
</dbReference>
<dbReference type="GeneID" id="104701485"/>
<protein>
    <submittedName>
        <fullName evidence="12 13">Ethylene-responsive transcription factor ERF118-like</fullName>
    </submittedName>
</protein>
<evidence type="ECO:0000256" key="4">
    <source>
        <dbReference type="ARBA" id="ARBA00023125"/>
    </source>
</evidence>
<feature type="region of interest" description="Disordered" evidence="9">
    <location>
        <begin position="1"/>
        <end position="67"/>
    </location>
</feature>
<keyword evidence="6" id="KW-0804">Transcription</keyword>
<evidence type="ECO:0000313" key="11">
    <source>
        <dbReference type="Proteomes" id="UP000694864"/>
    </source>
</evidence>
<dbReference type="PANTHER" id="PTHR31194">
    <property type="entry name" value="SHN SHINE , DNA BINDING / TRANSCRIPTION FACTOR"/>
    <property type="match status" value="1"/>
</dbReference>
<dbReference type="Proteomes" id="UP000694864">
    <property type="component" value="Chromosome 7"/>
</dbReference>